<dbReference type="AlphaFoldDB" id="A0A7C3IV62"/>
<reference evidence="3" key="1">
    <citation type="journal article" date="2020" name="mSystems">
        <title>Genome- and Community-Level Interaction Insights into Carbon Utilization and Element Cycling Functions of Hydrothermarchaeota in Hydrothermal Sediment.</title>
        <authorList>
            <person name="Zhou Z."/>
            <person name="Liu Y."/>
            <person name="Xu W."/>
            <person name="Pan J."/>
            <person name="Luo Z.H."/>
            <person name="Li M."/>
        </authorList>
    </citation>
    <scope>NUCLEOTIDE SEQUENCE [LARGE SCALE GENOMIC DNA]</scope>
    <source>
        <strain evidence="2">SpSt-265</strain>
        <strain evidence="3">SpSt-465</strain>
    </source>
</reference>
<evidence type="ECO:0000256" key="1">
    <source>
        <dbReference type="SAM" id="Phobius"/>
    </source>
</evidence>
<keyword evidence="1" id="KW-0812">Transmembrane</keyword>
<proteinExistence type="predicted"/>
<dbReference type="EMBL" id="DSTU01000005">
    <property type="protein sequence ID" value="HFJ53861.1"/>
    <property type="molecule type" value="Genomic_DNA"/>
</dbReference>
<dbReference type="EMBL" id="DSLG01000004">
    <property type="protein sequence ID" value="HEA87056.1"/>
    <property type="molecule type" value="Genomic_DNA"/>
</dbReference>
<protein>
    <submittedName>
        <fullName evidence="3">Prepilin-type N-terminal cleavage/methylation domain-containing protein</fullName>
    </submittedName>
</protein>
<comment type="caution">
    <text evidence="3">The sequence shown here is derived from an EMBL/GenBank/DDBJ whole genome shotgun (WGS) entry which is preliminary data.</text>
</comment>
<name>A0A7C3IV62_UNCW3</name>
<dbReference type="InterPro" id="IPR045584">
    <property type="entry name" value="Pilin-like"/>
</dbReference>
<evidence type="ECO:0000313" key="2">
    <source>
        <dbReference type="EMBL" id="HEA87056.1"/>
    </source>
</evidence>
<dbReference type="SUPFAM" id="SSF54523">
    <property type="entry name" value="Pili subunits"/>
    <property type="match status" value="1"/>
</dbReference>
<dbReference type="Pfam" id="PF07963">
    <property type="entry name" value="N_methyl"/>
    <property type="match status" value="1"/>
</dbReference>
<sequence length="203" mass="22669">MKGVSMGRCLSLTGEKKISIMKFVSARDSSGRGFTLVELLVVISVLGILLAFFVPTMISRVATNARRTATLQEMNVLREAIMGNPDLRVGGEAVGYGFKQDVGRLPRDLVELATRNPFEGIYAQRLYVGKETLPAWDPYIQKGWNGPYIREDGEMGYLYDAWGTEYRYWVENNETLGLMSAGPDGLFWGQPGAVKNDDIKVRF</sequence>
<dbReference type="PROSITE" id="PS00409">
    <property type="entry name" value="PROKAR_NTER_METHYL"/>
    <property type="match status" value="1"/>
</dbReference>
<feature type="transmembrane region" description="Helical" evidence="1">
    <location>
        <begin position="39"/>
        <end position="58"/>
    </location>
</feature>
<evidence type="ECO:0000313" key="3">
    <source>
        <dbReference type="EMBL" id="HFJ53861.1"/>
    </source>
</evidence>
<keyword evidence="1" id="KW-0472">Membrane</keyword>
<organism evidence="3">
    <name type="scientific">candidate division WOR-3 bacterium</name>
    <dbReference type="NCBI Taxonomy" id="2052148"/>
    <lineage>
        <taxon>Bacteria</taxon>
        <taxon>Bacteria division WOR-3</taxon>
    </lineage>
</organism>
<accession>A0A7C3IV62</accession>
<gene>
    <name evidence="2" type="ORF">ENP94_03490</name>
    <name evidence="3" type="ORF">ENS16_04140</name>
</gene>
<dbReference type="InterPro" id="IPR012902">
    <property type="entry name" value="N_methyl_site"/>
</dbReference>
<dbReference type="Gene3D" id="3.30.700.10">
    <property type="entry name" value="Glycoprotein, Type 4 Pilin"/>
    <property type="match status" value="2"/>
</dbReference>
<dbReference type="NCBIfam" id="TIGR02532">
    <property type="entry name" value="IV_pilin_GFxxxE"/>
    <property type="match status" value="1"/>
</dbReference>
<keyword evidence="1" id="KW-1133">Transmembrane helix</keyword>